<proteinExistence type="predicted"/>
<organism evidence="3 4">
    <name type="scientific">Symbiodinium microadriaticum</name>
    <name type="common">Dinoflagellate</name>
    <name type="synonym">Zooxanthella microadriatica</name>
    <dbReference type="NCBI Taxonomy" id="2951"/>
    <lineage>
        <taxon>Eukaryota</taxon>
        <taxon>Sar</taxon>
        <taxon>Alveolata</taxon>
        <taxon>Dinophyceae</taxon>
        <taxon>Suessiales</taxon>
        <taxon>Symbiodiniaceae</taxon>
        <taxon>Symbiodinium</taxon>
    </lineage>
</organism>
<evidence type="ECO:0000313" key="3">
    <source>
        <dbReference type="EMBL" id="OLP88033.1"/>
    </source>
</evidence>
<keyword evidence="1" id="KW-0175">Coiled coil</keyword>
<keyword evidence="4" id="KW-1185">Reference proteome</keyword>
<sequence length="291" mass="31609">MRGGWDATGDGSTVGSLAGEGLRKSRGPETGKQLQGMTERTMSLFTEGGMGFEPNVATGGALGGVDQHEPSGGLQSSTGVLGLQLMRRVGDFFRVARTEVVQAQDLEIQRMRRQLEEAAQREQALREQVPRPPLQDAQARAYGRQMGESNGRACAMLLDALDPTVKLYTTYQPDGTGERNLVLSGGKGGGNGATCKYFLSPAERFKKCLNCGSEENRAKDCKVLDDGALMAYNKHQVELGRYAFVVLPEMRIDRVNDVWGDAELIANELKSATIVDLHIRRADDFPSTPTP</sequence>
<dbReference type="EMBL" id="LSRX01000831">
    <property type="protein sequence ID" value="OLP88033.1"/>
    <property type="molecule type" value="Genomic_DNA"/>
</dbReference>
<evidence type="ECO:0000313" key="4">
    <source>
        <dbReference type="Proteomes" id="UP000186817"/>
    </source>
</evidence>
<gene>
    <name evidence="3" type="ORF">AK812_SmicGene30673</name>
</gene>
<accession>A0A1Q9CYN9</accession>
<protein>
    <submittedName>
        <fullName evidence="3">Uncharacterized protein</fullName>
    </submittedName>
</protein>
<dbReference type="Proteomes" id="UP000186817">
    <property type="component" value="Unassembled WGS sequence"/>
</dbReference>
<feature type="region of interest" description="Disordered" evidence="2">
    <location>
        <begin position="1"/>
        <end position="36"/>
    </location>
</feature>
<feature type="coiled-coil region" evidence="1">
    <location>
        <begin position="101"/>
        <end position="128"/>
    </location>
</feature>
<comment type="caution">
    <text evidence="3">The sequence shown here is derived from an EMBL/GenBank/DDBJ whole genome shotgun (WGS) entry which is preliminary data.</text>
</comment>
<name>A0A1Q9CYN9_SYMMI</name>
<dbReference type="AlphaFoldDB" id="A0A1Q9CYN9"/>
<dbReference type="OrthoDB" id="418469at2759"/>
<evidence type="ECO:0000256" key="1">
    <source>
        <dbReference type="SAM" id="Coils"/>
    </source>
</evidence>
<reference evidence="3 4" key="1">
    <citation type="submission" date="2016-02" db="EMBL/GenBank/DDBJ databases">
        <title>Genome analysis of coral dinoflagellate symbionts highlights evolutionary adaptations to a symbiotic lifestyle.</title>
        <authorList>
            <person name="Aranda M."/>
            <person name="Li Y."/>
            <person name="Liew Y.J."/>
            <person name="Baumgarten S."/>
            <person name="Simakov O."/>
            <person name="Wilson M."/>
            <person name="Piel J."/>
            <person name="Ashoor H."/>
            <person name="Bougouffa S."/>
            <person name="Bajic V.B."/>
            <person name="Ryu T."/>
            <person name="Ravasi T."/>
            <person name="Bayer T."/>
            <person name="Micklem G."/>
            <person name="Kim H."/>
            <person name="Bhak J."/>
            <person name="Lajeunesse T.C."/>
            <person name="Voolstra C.R."/>
        </authorList>
    </citation>
    <scope>NUCLEOTIDE SEQUENCE [LARGE SCALE GENOMIC DNA]</scope>
    <source>
        <strain evidence="3 4">CCMP2467</strain>
    </source>
</reference>
<evidence type="ECO:0000256" key="2">
    <source>
        <dbReference type="SAM" id="MobiDB-lite"/>
    </source>
</evidence>